<evidence type="ECO:0000256" key="1">
    <source>
        <dbReference type="SAM" id="SignalP"/>
    </source>
</evidence>
<organism evidence="3 4">
    <name type="scientific">Sclerotinia borealis (strain F-4128)</name>
    <dbReference type="NCBI Taxonomy" id="1432307"/>
    <lineage>
        <taxon>Eukaryota</taxon>
        <taxon>Fungi</taxon>
        <taxon>Dikarya</taxon>
        <taxon>Ascomycota</taxon>
        <taxon>Pezizomycotina</taxon>
        <taxon>Leotiomycetes</taxon>
        <taxon>Helotiales</taxon>
        <taxon>Sclerotiniaceae</taxon>
        <taxon>Sclerotinia</taxon>
    </lineage>
</organism>
<feature type="signal peptide" evidence="1">
    <location>
        <begin position="1"/>
        <end position="18"/>
    </location>
</feature>
<reference evidence="3 4" key="1">
    <citation type="journal article" date="2014" name="Genome Announc.">
        <title>Draft genome sequence of Sclerotinia borealis, a psychrophilic plant pathogenic fungus.</title>
        <authorList>
            <person name="Mardanov A.V."/>
            <person name="Beletsky A.V."/>
            <person name="Kadnikov V.V."/>
            <person name="Ignatov A.N."/>
            <person name="Ravin N.V."/>
        </authorList>
    </citation>
    <scope>NUCLEOTIDE SEQUENCE [LARGE SCALE GENOMIC DNA]</scope>
    <source>
        <strain evidence="4">F-4157</strain>
    </source>
</reference>
<dbReference type="Pfam" id="PF02469">
    <property type="entry name" value="Fasciclin"/>
    <property type="match status" value="2"/>
</dbReference>
<dbReference type="SMART" id="SM00554">
    <property type="entry name" value="FAS1"/>
    <property type="match status" value="2"/>
</dbReference>
<dbReference type="GO" id="GO:0016236">
    <property type="term" value="P:macroautophagy"/>
    <property type="evidence" value="ECO:0007669"/>
    <property type="project" value="TreeGrafter"/>
</dbReference>
<dbReference type="AlphaFoldDB" id="W9C5Y2"/>
<dbReference type="PANTHER" id="PTHR10900">
    <property type="entry name" value="PERIOSTIN-RELATED"/>
    <property type="match status" value="1"/>
</dbReference>
<comment type="caution">
    <text evidence="3">The sequence shown here is derived from an EMBL/GenBank/DDBJ whole genome shotgun (WGS) entry which is preliminary data.</text>
</comment>
<dbReference type="OrthoDB" id="286301at2759"/>
<evidence type="ECO:0000313" key="3">
    <source>
        <dbReference type="EMBL" id="ESZ89970.1"/>
    </source>
</evidence>
<dbReference type="Gene3D" id="2.30.180.10">
    <property type="entry name" value="FAS1 domain"/>
    <property type="match status" value="2"/>
</dbReference>
<proteinExistence type="predicted"/>
<sequence>MYTPSFFSLALLASSVTAQMSLSQAIAGNIDTLSTLSMLLGQQPALVRALSNSSSGITVLAPSNAAFTKFLAEPANKAAAGQSDVVAAILQYHVLNGNFPASKFTMEPQFIPTLLTNESYTQVTGGQVVQVALDGSNAVVTTGLKETSMTTMTDIMFTGGVMHIVDTVLTIPISPSMSAIDSNLLSLAGALTDTSLVEPVDSLKDVTIFAPTNEAFEKIGNTAAALPMAQLSQILEYHVINGTVGYSTLLTSGLANESFPTLMGQSLTVTSEDSKVFINSAQVITTDIIVSNGVMHVIDNVLNPSNSTIVEDPTAVSQPIAFEGATSAASAPFTSGITATTTAPSAATGTSNKMGAGERLAGGEGLGGVLAAVVGVAVVLL</sequence>
<dbReference type="SUPFAM" id="SSF82153">
    <property type="entry name" value="FAS1 domain"/>
    <property type="match status" value="2"/>
</dbReference>
<dbReference type="Proteomes" id="UP000019487">
    <property type="component" value="Unassembled WGS sequence"/>
</dbReference>
<gene>
    <name evidence="3" type="ORF">SBOR_9643</name>
</gene>
<feature type="chain" id="PRO_5004920124" description="FAS1 domain-containing protein" evidence="1">
    <location>
        <begin position="19"/>
        <end position="381"/>
    </location>
</feature>
<keyword evidence="4" id="KW-1185">Reference proteome</keyword>
<dbReference type="InterPro" id="IPR000782">
    <property type="entry name" value="FAS1_domain"/>
</dbReference>
<accession>W9C5Y2</accession>
<dbReference type="InterPro" id="IPR036378">
    <property type="entry name" value="FAS1_dom_sf"/>
</dbReference>
<dbReference type="FunFam" id="2.30.180.10:FF:000056">
    <property type="entry name" value="Fasciclin-domain-containing protein"/>
    <property type="match status" value="1"/>
</dbReference>
<protein>
    <recommendedName>
        <fullName evidence="2">FAS1 domain-containing protein</fullName>
    </recommendedName>
</protein>
<feature type="domain" description="FAS1" evidence="2">
    <location>
        <begin position="164"/>
        <end position="302"/>
    </location>
</feature>
<dbReference type="PANTHER" id="PTHR10900:SF77">
    <property type="entry name" value="FI19380P1"/>
    <property type="match status" value="1"/>
</dbReference>
<evidence type="ECO:0000313" key="4">
    <source>
        <dbReference type="Proteomes" id="UP000019487"/>
    </source>
</evidence>
<name>W9C5Y2_SCLBF</name>
<feature type="domain" description="FAS1" evidence="2">
    <location>
        <begin position="19"/>
        <end position="169"/>
    </location>
</feature>
<evidence type="ECO:0000259" key="2">
    <source>
        <dbReference type="PROSITE" id="PS50213"/>
    </source>
</evidence>
<dbReference type="HOGENOM" id="CLU_031281_2_3_1"/>
<dbReference type="InterPro" id="IPR050904">
    <property type="entry name" value="Adhesion/Biosynth-related"/>
</dbReference>
<keyword evidence="1" id="KW-0732">Signal</keyword>
<dbReference type="FunFam" id="2.30.180.10:FF:000064">
    <property type="entry name" value="Uncharacterized protein"/>
    <property type="match status" value="1"/>
</dbReference>
<dbReference type="STRING" id="1432307.W9C5Y2"/>
<dbReference type="PROSITE" id="PS50213">
    <property type="entry name" value="FAS1"/>
    <property type="match status" value="2"/>
</dbReference>
<dbReference type="GO" id="GO:0000329">
    <property type="term" value="C:fungal-type vacuole membrane"/>
    <property type="evidence" value="ECO:0007669"/>
    <property type="project" value="TreeGrafter"/>
</dbReference>
<dbReference type="EMBL" id="AYSA01000725">
    <property type="protein sequence ID" value="ESZ89970.1"/>
    <property type="molecule type" value="Genomic_DNA"/>
</dbReference>